<dbReference type="PANTHER" id="PTHR12558">
    <property type="entry name" value="CELL DIVISION CYCLE 16,23,27"/>
    <property type="match status" value="1"/>
</dbReference>
<organism evidence="5 6">
    <name type="scientific">Edaphobacter acidisoli</name>
    <dbReference type="NCBI Taxonomy" id="2040573"/>
    <lineage>
        <taxon>Bacteria</taxon>
        <taxon>Pseudomonadati</taxon>
        <taxon>Acidobacteriota</taxon>
        <taxon>Terriglobia</taxon>
        <taxon>Terriglobales</taxon>
        <taxon>Acidobacteriaceae</taxon>
        <taxon>Edaphobacter</taxon>
    </lineage>
</organism>
<evidence type="ECO:0000256" key="1">
    <source>
        <dbReference type="ARBA" id="ARBA00023125"/>
    </source>
</evidence>
<dbReference type="PROSITE" id="PS50005">
    <property type="entry name" value="TPR"/>
    <property type="match status" value="1"/>
</dbReference>
<dbReference type="GO" id="GO:0003677">
    <property type="term" value="F:DNA binding"/>
    <property type="evidence" value="ECO:0007669"/>
    <property type="project" value="UniProtKB-UniRule"/>
</dbReference>
<feature type="DNA-binding region" description="OmpR/PhoB-type" evidence="3">
    <location>
        <begin position="7"/>
        <end position="107"/>
    </location>
</feature>
<dbReference type="GO" id="GO:0006355">
    <property type="term" value="P:regulation of DNA-templated transcription"/>
    <property type="evidence" value="ECO:0007669"/>
    <property type="project" value="InterPro"/>
</dbReference>
<dbReference type="SMART" id="SM00028">
    <property type="entry name" value="TPR"/>
    <property type="match status" value="2"/>
</dbReference>
<name>A0A916W2A4_9BACT</name>
<dbReference type="InterPro" id="IPR011990">
    <property type="entry name" value="TPR-like_helical_dom_sf"/>
</dbReference>
<reference evidence="5" key="2">
    <citation type="submission" date="2020-09" db="EMBL/GenBank/DDBJ databases">
        <authorList>
            <person name="Sun Q."/>
            <person name="Zhou Y."/>
        </authorList>
    </citation>
    <scope>NUCLEOTIDE SEQUENCE</scope>
    <source>
        <strain evidence="5">CGMCC 1.15447</strain>
    </source>
</reference>
<dbReference type="Pfam" id="PF13181">
    <property type="entry name" value="TPR_8"/>
    <property type="match status" value="2"/>
</dbReference>
<dbReference type="AlphaFoldDB" id="A0A916W2A4"/>
<dbReference type="SUPFAM" id="SSF48452">
    <property type="entry name" value="TPR-like"/>
    <property type="match status" value="1"/>
</dbReference>
<dbReference type="SMART" id="SM00862">
    <property type="entry name" value="Trans_reg_C"/>
    <property type="match status" value="1"/>
</dbReference>
<dbReference type="SUPFAM" id="SSF46894">
    <property type="entry name" value="C-terminal effector domain of the bipartite response regulators"/>
    <property type="match status" value="1"/>
</dbReference>
<proteinExistence type="predicted"/>
<dbReference type="GO" id="GO:0000160">
    <property type="term" value="P:phosphorelay signal transduction system"/>
    <property type="evidence" value="ECO:0007669"/>
    <property type="project" value="InterPro"/>
</dbReference>
<dbReference type="Gene3D" id="3.40.50.10610">
    <property type="entry name" value="ABC-type transport auxiliary lipoprotein component"/>
    <property type="match status" value="1"/>
</dbReference>
<evidence type="ECO:0000256" key="2">
    <source>
        <dbReference type="PROSITE-ProRule" id="PRU00339"/>
    </source>
</evidence>
<dbReference type="InterPro" id="IPR016032">
    <property type="entry name" value="Sig_transdc_resp-reg_C-effctor"/>
</dbReference>
<dbReference type="InterPro" id="IPR001867">
    <property type="entry name" value="OmpR/PhoB-type_DNA-bd"/>
</dbReference>
<dbReference type="InterPro" id="IPR019734">
    <property type="entry name" value="TPR_rpt"/>
</dbReference>
<dbReference type="PROSITE" id="PS51755">
    <property type="entry name" value="OMPR_PHOB"/>
    <property type="match status" value="1"/>
</dbReference>
<dbReference type="CDD" id="cd00383">
    <property type="entry name" value="trans_reg_C"/>
    <property type="match status" value="1"/>
</dbReference>
<dbReference type="Gene3D" id="1.25.40.10">
    <property type="entry name" value="Tetratricopeptide repeat domain"/>
    <property type="match status" value="2"/>
</dbReference>
<evidence type="ECO:0000313" key="6">
    <source>
        <dbReference type="Proteomes" id="UP000648801"/>
    </source>
</evidence>
<gene>
    <name evidence="5" type="ORF">GCM10011507_09930</name>
</gene>
<dbReference type="InterPro" id="IPR036388">
    <property type="entry name" value="WH-like_DNA-bd_sf"/>
</dbReference>
<evidence type="ECO:0000259" key="4">
    <source>
        <dbReference type="PROSITE" id="PS51755"/>
    </source>
</evidence>
<accession>A0A916W2A4</accession>
<keyword evidence="2" id="KW-0802">TPR repeat</keyword>
<comment type="caution">
    <text evidence="5">The sequence shown here is derived from an EMBL/GenBank/DDBJ whole genome shotgun (WGS) entry which is preliminary data.</text>
</comment>
<feature type="repeat" description="TPR" evidence="2">
    <location>
        <begin position="326"/>
        <end position="359"/>
    </location>
</feature>
<dbReference type="EMBL" id="BMJB01000001">
    <property type="protein sequence ID" value="GGA60406.1"/>
    <property type="molecule type" value="Genomic_DNA"/>
</dbReference>
<keyword evidence="1 3" id="KW-0238">DNA-binding</keyword>
<protein>
    <recommendedName>
        <fullName evidence="4">OmpR/PhoB-type domain-containing protein</fullName>
    </recommendedName>
</protein>
<keyword evidence="6" id="KW-1185">Reference proteome</keyword>
<feature type="domain" description="OmpR/PhoB-type" evidence="4">
    <location>
        <begin position="7"/>
        <end position="107"/>
    </location>
</feature>
<sequence>MPVSYSKSSVRFGLFEVDLEAKRLNRNGMRIRLAGQPFDLLAILLERPGEVVTREELRERLWGPEVFVDFEHGLNKAMQKLREALGDSAESPRYIETIQRTGYRFIAPVSSETGGDVAQKNGSARPGDGETALAVEDQDEVAQPSDEISSHRVWYRSWKAVACVAVLGLAATAVWISHLRSQSSGSIHAIAVLPLKNASGDPSQTYFVDGMTGELATMLVRDSTLRVSSTASAMQYKGSNQPLPEIAHALHADALVEGSIARTQEGVHLAVHLVRADTGRVIWTQSYERSTEATASLSDEVAREIASRLHSVAAQSVIVPAVSSAAHDAYLRGRYFWMVGRNDEAGKYFRQAVEIQPDYAAGWAGLSSYYTAGALGNGLDPEDALPRGKAAALKAVQLDDKLPLAHAALGAAIFFSDHDGDAALREVRRATELDPELSEEYHLQALILSALGRYDEALAVQKRSTAINPITHPAAMAEILLMSRQYDQALNDARIRLHDFPDARDLLSNLVEIYHWKGMDRESAEMVARLYGQSGKPNPAVMQVFAAKGHRGVVEWMLNELKQTAAKSQYVSPALLARYHAQLGERDETIALLERAADEDDPKLVFIQTDPSFDFIHEDAHYRALLQRIGLWSGK</sequence>
<dbReference type="Gene3D" id="1.10.10.10">
    <property type="entry name" value="Winged helix-like DNA-binding domain superfamily/Winged helix DNA-binding domain"/>
    <property type="match status" value="1"/>
</dbReference>
<evidence type="ECO:0000256" key="3">
    <source>
        <dbReference type="PROSITE-ProRule" id="PRU01091"/>
    </source>
</evidence>
<dbReference type="Proteomes" id="UP000648801">
    <property type="component" value="Unassembled WGS sequence"/>
</dbReference>
<evidence type="ECO:0000313" key="5">
    <source>
        <dbReference type="EMBL" id="GGA60406.1"/>
    </source>
</evidence>
<dbReference type="PANTHER" id="PTHR12558:SF33">
    <property type="entry name" value="BLL7664 PROTEIN"/>
    <property type="match status" value="1"/>
</dbReference>
<reference evidence="5" key="1">
    <citation type="journal article" date="2014" name="Int. J. Syst. Evol. Microbiol.">
        <title>Complete genome sequence of Corynebacterium casei LMG S-19264T (=DSM 44701T), isolated from a smear-ripened cheese.</title>
        <authorList>
            <consortium name="US DOE Joint Genome Institute (JGI-PGF)"/>
            <person name="Walter F."/>
            <person name="Albersmeier A."/>
            <person name="Kalinowski J."/>
            <person name="Ruckert C."/>
        </authorList>
    </citation>
    <scope>NUCLEOTIDE SEQUENCE</scope>
    <source>
        <strain evidence="5">CGMCC 1.15447</strain>
    </source>
</reference>
<dbReference type="NCBIfam" id="NF047558">
    <property type="entry name" value="TPR_END_plus"/>
    <property type="match status" value="1"/>
</dbReference>
<dbReference type="Pfam" id="PF00486">
    <property type="entry name" value="Trans_reg_C"/>
    <property type="match status" value="1"/>
</dbReference>